<dbReference type="GO" id="GO:0005524">
    <property type="term" value="F:ATP binding"/>
    <property type="evidence" value="ECO:0007669"/>
    <property type="project" value="UniProtKB-KW"/>
</dbReference>
<dbReference type="SUPFAM" id="SSF55874">
    <property type="entry name" value="ATPase domain of HSP90 chaperone/DNA topoisomerase II/histidine kinase"/>
    <property type="match status" value="1"/>
</dbReference>
<reference evidence="3" key="1">
    <citation type="submission" date="2018-06" db="EMBL/GenBank/DDBJ databases">
        <authorList>
            <person name="Zhirakovskaya E."/>
        </authorList>
    </citation>
    <scope>NUCLEOTIDE SEQUENCE</scope>
</reference>
<dbReference type="AlphaFoldDB" id="A0A3B0W4U5"/>
<name>A0A3B0W4U5_9ZZZZ</name>
<dbReference type="InterPro" id="IPR036390">
    <property type="entry name" value="WH_DNA-bd_sf"/>
</dbReference>
<dbReference type="CDD" id="cd00090">
    <property type="entry name" value="HTH_ARSR"/>
    <property type="match status" value="1"/>
</dbReference>
<feature type="domain" description="DUF4325" evidence="2">
    <location>
        <begin position="335"/>
        <end position="389"/>
    </location>
</feature>
<proteinExistence type="predicted"/>
<dbReference type="Pfam" id="PF14213">
    <property type="entry name" value="DUF4325"/>
    <property type="match status" value="1"/>
</dbReference>
<dbReference type="InterPro" id="IPR025474">
    <property type="entry name" value="DUF4325"/>
</dbReference>
<dbReference type="InterPro" id="IPR036890">
    <property type="entry name" value="HATPase_C_sf"/>
</dbReference>
<organism evidence="3">
    <name type="scientific">hydrothermal vent metagenome</name>
    <dbReference type="NCBI Taxonomy" id="652676"/>
    <lineage>
        <taxon>unclassified sequences</taxon>
        <taxon>metagenomes</taxon>
        <taxon>ecological metagenomes</taxon>
    </lineage>
</organism>
<dbReference type="EMBL" id="UOEW01000238">
    <property type="protein sequence ID" value="VAW39636.1"/>
    <property type="molecule type" value="Genomic_DNA"/>
</dbReference>
<accession>A0A3B0W4U5</accession>
<gene>
    <name evidence="3" type="ORF">MNBD_GAMMA01-60</name>
</gene>
<evidence type="ECO:0000256" key="1">
    <source>
        <dbReference type="SAM" id="MobiDB-lite"/>
    </source>
</evidence>
<feature type="region of interest" description="Disordered" evidence="1">
    <location>
        <begin position="1"/>
        <end position="22"/>
    </location>
</feature>
<feature type="compositionally biased region" description="Polar residues" evidence="1">
    <location>
        <begin position="1"/>
        <end position="20"/>
    </location>
</feature>
<dbReference type="InterPro" id="IPR036388">
    <property type="entry name" value="WH-like_DNA-bd_sf"/>
</dbReference>
<dbReference type="InterPro" id="IPR011991">
    <property type="entry name" value="ArsR-like_HTH"/>
</dbReference>
<sequence length="401" mass="47107">MKKTTTPINLPKNRNYNEPQLKTHRHKRLTINAQKVDKRLIKVDNSRFHKTISSMTLRERGQKIQQQILRDIKYHPNDITKHISQIFSISRQAVNKHLKKLVAADMLEASGSTRNKVYKLGSYRSYKKTFKLNKKLSEHDIYRRDFFWVFEELPKNIEEIIFYGFTEIVNNAIDHSQGTECYIEVMKNKEQVYIFIQDNGEGIFKRITRLKALSDEKQAILELYKGKLTTDPKNHSGQGIFFASKMFDNFTIASYELVFNHHHKFKFDFINDNKSQNNNEGTAVLMDISIDSLRTDKEIFDQFSGNEDENYAFNKTVIPVNMSRIDKENLVSRSQAKRLLSRVDSFKYVAFDFKGVESVGQAFADEIFRVYRQRYPQIFISYQNANDAVNRMIKRAEADLN</sequence>
<dbReference type="SUPFAM" id="SSF46785">
    <property type="entry name" value="Winged helix' DNA-binding domain"/>
    <property type="match status" value="1"/>
</dbReference>
<dbReference type="Gene3D" id="3.30.565.10">
    <property type="entry name" value="Histidine kinase-like ATPase, C-terminal domain"/>
    <property type="match status" value="1"/>
</dbReference>
<keyword evidence="3" id="KW-0067">ATP-binding</keyword>
<protein>
    <submittedName>
        <fullName evidence="3">ATP-binding region, ATPase-like</fullName>
    </submittedName>
</protein>
<keyword evidence="3" id="KW-0547">Nucleotide-binding</keyword>
<evidence type="ECO:0000259" key="2">
    <source>
        <dbReference type="Pfam" id="PF14213"/>
    </source>
</evidence>
<evidence type="ECO:0000313" key="3">
    <source>
        <dbReference type="EMBL" id="VAW39636.1"/>
    </source>
</evidence>
<dbReference type="Gene3D" id="1.10.10.10">
    <property type="entry name" value="Winged helix-like DNA-binding domain superfamily/Winged helix DNA-binding domain"/>
    <property type="match status" value="1"/>
</dbReference>